<evidence type="ECO:0000313" key="1">
    <source>
        <dbReference type="EMBL" id="GAG95505.1"/>
    </source>
</evidence>
<reference evidence="1" key="1">
    <citation type="journal article" date="2014" name="Front. Microbiol.">
        <title>High frequency of phylogenetically diverse reductive dehalogenase-homologous genes in deep subseafloor sedimentary metagenomes.</title>
        <authorList>
            <person name="Kawai M."/>
            <person name="Futagami T."/>
            <person name="Toyoda A."/>
            <person name="Takaki Y."/>
            <person name="Nishi S."/>
            <person name="Hori S."/>
            <person name="Arai W."/>
            <person name="Tsubouchi T."/>
            <person name="Morono Y."/>
            <person name="Uchiyama I."/>
            <person name="Ito T."/>
            <person name="Fujiyama A."/>
            <person name="Inagaki F."/>
            <person name="Takami H."/>
        </authorList>
    </citation>
    <scope>NUCLEOTIDE SEQUENCE</scope>
    <source>
        <strain evidence="1">Expedition CK06-06</strain>
    </source>
</reference>
<comment type="caution">
    <text evidence="1">The sequence shown here is derived from an EMBL/GenBank/DDBJ whole genome shotgun (WGS) entry which is preliminary data.</text>
</comment>
<dbReference type="EMBL" id="BART01019728">
    <property type="protein sequence ID" value="GAG95505.1"/>
    <property type="molecule type" value="Genomic_DNA"/>
</dbReference>
<name>X1BKG8_9ZZZZ</name>
<accession>X1BKG8</accession>
<protein>
    <submittedName>
        <fullName evidence="1">Uncharacterized protein</fullName>
    </submittedName>
</protein>
<gene>
    <name evidence="1" type="ORF">S01H4_36838</name>
</gene>
<organism evidence="1">
    <name type="scientific">marine sediment metagenome</name>
    <dbReference type="NCBI Taxonomy" id="412755"/>
    <lineage>
        <taxon>unclassified sequences</taxon>
        <taxon>metagenomes</taxon>
        <taxon>ecological metagenomes</taxon>
    </lineage>
</organism>
<dbReference type="AlphaFoldDB" id="X1BKG8"/>
<feature type="non-terminal residue" evidence="1">
    <location>
        <position position="201"/>
    </location>
</feature>
<proteinExistence type="predicted"/>
<sequence length="201" mass="21897">MDQFPKNIEEISRRSAAIPKKLEIDLSIALTDQRYDISGNVFYIFSAPDESSYLDIKVNETREPVISFSVHTGLLTPFDSLYITTPEGQDGTLVLLYGTESPHLLQFIDNRSTTVAGVGGLLDELRGDLVAENWGTEKTVGNAAAVEILAANANRKACLVQAKSANTGIVYLGFDNTVSTTKWIAELQASQAFSVDDYRGA</sequence>